<dbReference type="Proteomes" id="UP000799772">
    <property type="component" value="Unassembled WGS sequence"/>
</dbReference>
<comment type="caution">
    <text evidence="2">The sequence shown here is derived from an EMBL/GenBank/DDBJ whole genome shotgun (WGS) entry which is preliminary data.</text>
</comment>
<feature type="compositionally biased region" description="Low complexity" evidence="1">
    <location>
        <begin position="93"/>
        <end position="103"/>
    </location>
</feature>
<dbReference type="AlphaFoldDB" id="A0A9P4IMR4"/>
<feature type="region of interest" description="Disordered" evidence="1">
    <location>
        <begin position="339"/>
        <end position="373"/>
    </location>
</feature>
<name>A0A9P4IMR4_9PEZI</name>
<evidence type="ECO:0000313" key="3">
    <source>
        <dbReference type="Proteomes" id="UP000799772"/>
    </source>
</evidence>
<evidence type="ECO:0000256" key="1">
    <source>
        <dbReference type="SAM" id="MobiDB-lite"/>
    </source>
</evidence>
<feature type="compositionally biased region" description="Polar residues" evidence="1">
    <location>
        <begin position="125"/>
        <end position="139"/>
    </location>
</feature>
<dbReference type="EMBL" id="ML978123">
    <property type="protein sequence ID" value="KAF2102075.1"/>
    <property type="molecule type" value="Genomic_DNA"/>
</dbReference>
<feature type="compositionally biased region" description="Polar residues" evidence="1">
    <location>
        <begin position="1"/>
        <end position="19"/>
    </location>
</feature>
<accession>A0A9P4IMR4</accession>
<feature type="compositionally biased region" description="Low complexity" evidence="1">
    <location>
        <begin position="27"/>
        <end position="63"/>
    </location>
</feature>
<protein>
    <submittedName>
        <fullName evidence="2">Uncharacterized protein</fullName>
    </submittedName>
</protein>
<feature type="region of interest" description="Disordered" evidence="1">
    <location>
        <begin position="1"/>
        <end position="223"/>
    </location>
</feature>
<feature type="compositionally biased region" description="Low complexity" evidence="1">
    <location>
        <begin position="186"/>
        <end position="217"/>
    </location>
</feature>
<keyword evidence="3" id="KW-1185">Reference proteome</keyword>
<evidence type="ECO:0000313" key="2">
    <source>
        <dbReference type="EMBL" id="KAF2102075.1"/>
    </source>
</evidence>
<feature type="compositionally biased region" description="Polar residues" evidence="1">
    <location>
        <begin position="360"/>
        <end position="373"/>
    </location>
</feature>
<dbReference type="OrthoDB" id="2530523at2759"/>
<gene>
    <name evidence="2" type="ORF">NA57DRAFT_54009</name>
</gene>
<reference evidence="2" key="1">
    <citation type="journal article" date="2020" name="Stud. Mycol.">
        <title>101 Dothideomycetes genomes: a test case for predicting lifestyles and emergence of pathogens.</title>
        <authorList>
            <person name="Haridas S."/>
            <person name="Albert R."/>
            <person name="Binder M."/>
            <person name="Bloem J."/>
            <person name="Labutti K."/>
            <person name="Salamov A."/>
            <person name="Andreopoulos B."/>
            <person name="Baker S."/>
            <person name="Barry K."/>
            <person name="Bills G."/>
            <person name="Bluhm B."/>
            <person name="Cannon C."/>
            <person name="Castanera R."/>
            <person name="Culley D."/>
            <person name="Daum C."/>
            <person name="Ezra D."/>
            <person name="Gonzalez J."/>
            <person name="Henrissat B."/>
            <person name="Kuo A."/>
            <person name="Liang C."/>
            <person name="Lipzen A."/>
            <person name="Lutzoni F."/>
            <person name="Magnuson J."/>
            <person name="Mondo S."/>
            <person name="Nolan M."/>
            <person name="Ohm R."/>
            <person name="Pangilinan J."/>
            <person name="Park H.-J."/>
            <person name="Ramirez L."/>
            <person name="Alfaro M."/>
            <person name="Sun H."/>
            <person name="Tritt A."/>
            <person name="Yoshinaga Y."/>
            <person name="Zwiers L.-H."/>
            <person name="Turgeon B."/>
            <person name="Goodwin S."/>
            <person name="Spatafora J."/>
            <person name="Crous P."/>
            <person name="Grigoriev I."/>
        </authorList>
    </citation>
    <scope>NUCLEOTIDE SEQUENCE</scope>
    <source>
        <strain evidence="2">CBS 133067</strain>
    </source>
</reference>
<organism evidence="2 3">
    <name type="scientific">Rhizodiscina lignyota</name>
    <dbReference type="NCBI Taxonomy" id="1504668"/>
    <lineage>
        <taxon>Eukaryota</taxon>
        <taxon>Fungi</taxon>
        <taxon>Dikarya</taxon>
        <taxon>Ascomycota</taxon>
        <taxon>Pezizomycotina</taxon>
        <taxon>Dothideomycetes</taxon>
        <taxon>Pleosporomycetidae</taxon>
        <taxon>Aulographales</taxon>
        <taxon>Rhizodiscinaceae</taxon>
        <taxon>Rhizodiscina</taxon>
    </lineage>
</organism>
<feature type="compositionally biased region" description="Polar residues" evidence="1">
    <location>
        <begin position="149"/>
        <end position="163"/>
    </location>
</feature>
<proteinExistence type="predicted"/>
<sequence>MDYPNSTTFNPHLHSQSFFQPPHHQHAAAPQAQGFPLHNPQQQHQPHALHHSPAPVSSSSSPFQPDPHSRRPPQHPNQSQWNGAMGSGYPLASSSVSMSMGMGPTSAMPNTSMLPPAMQQQQQMRGPQNVYSSAPYTQGTPTSTSSTPHNRQLNSSATPSNHGSPYATPQAHHRQPHTSEPPPQMSQPQSMTALQTSQPPAASQSTPQSASKQSPSTPLSPSLIARERQRVSLLLTINSELLQEIITLQMQGKGGVIGQQVPSKEEDVKGPNAMNKPPSREYIDCMRCLQANLAYLAQLSPNKPVTQLPARGPAIMDAPSSSAGLEEQYTKLKGLFPGWNGMPKPSPSQSNAALPGQHAAANQNIGNAVAAST</sequence>